<dbReference type="GO" id="GO:0008137">
    <property type="term" value="F:NADH dehydrogenase (ubiquinone) activity"/>
    <property type="evidence" value="ECO:0007669"/>
    <property type="project" value="UniProtKB-UniRule"/>
</dbReference>
<dbReference type="AlphaFoldDB" id="A0A1H3VLB6"/>
<reference evidence="3 4" key="1">
    <citation type="submission" date="2016-10" db="EMBL/GenBank/DDBJ databases">
        <authorList>
            <person name="de Groot N.N."/>
        </authorList>
    </citation>
    <scope>NUCLEOTIDE SEQUENCE [LARGE SCALE GENOMIC DNA]</scope>
    <source>
        <strain evidence="3 4">DSM 7343</strain>
    </source>
</reference>
<comment type="subcellular location">
    <subcellularLocation>
        <location evidence="2">Cell membrane</location>
        <topology evidence="2">Multi-pass membrane protein</topology>
    </subcellularLocation>
</comment>
<keyword evidence="2" id="KW-0520">NAD</keyword>
<feature type="transmembrane region" description="Helical" evidence="2">
    <location>
        <begin position="53"/>
        <end position="77"/>
    </location>
</feature>
<proteinExistence type="inferred from homology"/>
<keyword evidence="2" id="KW-1003">Cell membrane</keyword>
<keyword evidence="2" id="KW-0472">Membrane</keyword>
<evidence type="ECO:0000313" key="3">
    <source>
        <dbReference type="EMBL" id="SDZ75587.1"/>
    </source>
</evidence>
<accession>A0A1H3VLB6</accession>
<name>A0A1H3VLB6_9BACT</name>
<dbReference type="Pfam" id="PF00499">
    <property type="entry name" value="Oxidored_q3"/>
    <property type="match status" value="1"/>
</dbReference>
<dbReference type="STRING" id="37625.SAMN05660420_00142"/>
<dbReference type="GO" id="GO:0048038">
    <property type="term" value="F:quinone binding"/>
    <property type="evidence" value="ECO:0007669"/>
    <property type="project" value="UniProtKB-UniRule"/>
</dbReference>
<dbReference type="OrthoDB" id="9790848at2"/>
<dbReference type="Gene3D" id="1.20.120.1200">
    <property type="entry name" value="NADH-ubiquinone/plastoquinone oxidoreductase chain 6, subunit NuoJ"/>
    <property type="match status" value="1"/>
</dbReference>
<organism evidence="3 4">
    <name type="scientific">Desulfuromusa kysingii</name>
    <dbReference type="NCBI Taxonomy" id="37625"/>
    <lineage>
        <taxon>Bacteria</taxon>
        <taxon>Pseudomonadati</taxon>
        <taxon>Thermodesulfobacteriota</taxon>
        <taxon>Desulfuromonadia</taxon>
        <taxon>Desulfuromonadales</taxon>
        <taxon>Geopsychrobacteraceae</taxon>
        <taxon>Desulfuromusa</taxon>
    </lineage>
</organism>
<dbReference type="GO" id="GO:0005886">
    <property type="term" value="C:plasma membrane"/>
    <property type="evidence" value="ECO:0007669"/>
    <property type="project" value="UniProtKB-SubCell"/>
</dbReference>
<comment type="similarity">
    <text evidence="1 2">Belongs to the complex I subunit 6 family.</text>
</comment>
<dbReference type="InterPro" id="IPR042106">
    <property type="entry name" value="Nuo/plastoQ_OxRdtase_6_NuoJ"/>
</dbReference>
<dbReference type="PANTHER" id="PTHR33269">
    <property type="entry name" value="NADH-UBIQUINONE OXIDOREDUCTASE CHAIN 6"/>
    <property type="match status" value="1"/>
</dbReference>
<evidence type="ECO:0000256" key="1">
    <source>
        <dbReference type="ARBA" id="ARBA00005698"/>
    </source>
</evidence>
<dbReference type="Proteomes" id="UP000199409">
    <property type="component" value="Unassembled WGS sequence"/>
</dbReference>
<sequence>MEAILFYLTATVAIISAIFVTQCRNPVNSALNLITTFLCLAVFYIMLESPFMAAIQIMVYAGAIMVLIVFVIMLLNLGLAVKSRYTHGVPAAGILAALVLFVVNYFIRAGEATGTGGNITSEVITSYGHTELIGRAMFVDFLLPFEIASILLLVAIVGAVVLSKREV</sequence>
<comment type="catalytic activity">
    <reaction evidence="2">
        <text>a quinone + NADH + 5 H(+)(in) = a quinol + NAD(+) + 4 H(+)(out)</text>
        <dbReference type="Rhea" id="RHEA:57888"/>
        <dbReference type="ChEBI" id="CHEBI:15378"/>
        <dbReference type="ChEBI" id="CHEBI:24646"/>
        <dbReference type="ChEBI" id="CHEBI:57540"/>
        <dbReference type="ChEBI" id="CHEBI:57945"/>
        <dbReference type="ChEBI" id="CHEBI:132124"/>
    </reaction>
</comment>
<dbReference type="EMBL" id="FNQN01000001">
    <property type="protein sequence ID" value="SDZ75587.1"/>
    <property type="molecule type" value="Genomic_DNA"/>
</dbReference>
<protein>
    <recommendedName>
        <fullName evidence="2">NADH-quinone oxidoreductase subunit J</fullName>
        <ecNumber evidence="2">7.1.1.-</ecNumber>
    </recommendedName>
</protein>
<keyword evidence="4" id="KW-1185">Reference proteome</keyword>
<keyword evidence="2" id="KW-0812">Transmembrane</keyword>
<gene>
    <name evidence="3" type="ORF">SAMN05660420_00142</name>
</gene>
<feature type="transmembrane region" description="Helical" evidence="2">
    <location>
        <begin position="141"/>
        <end position="162"/>
    </location>
</feature>
<dbReference type="RefSeq" id="WP_092344015.1">
    <property type="nucleotide sequence ID" value="NZ_FNQN01000001.1"/>
</dbReference>
<evidence type="ECO:0000313" key="4">
    <source>
        <dbReference type="Proteomes" id="UP000199409"/>
    </source>
</evidence>
<dbReference type="InterPro" id="IPR001457">
    <property type="entry name" value="NADH_UbQ/plastoQ_OxRdtase_su6"/>
</dbReference>
<comment type="function">
    <text evidence="2">NDH-1 shuttles electrons from NADH, via FMN and iron-sulfur (Fe-S) centers, to quinones in the respiratory chain. Couples the redox reaction to proton translocation (for every two electrons transferred, four hydrogen ions are translocated across the cytoplasmic membrane), and thus conserves the redox energy in a proton gradient.</text>
</comment>
<feature type="transmembrane region" description="Helical" evidence="2">
    <location>
        <begin position="6"/>
        <end position="23"/>
    </location>
</feature>
<feature type="transmembrane region" description="Helical" evidence="2">
    <location>
        <begin position="30"/>
        <end position="47"/>
    </location>
</feature>
<feature type="transmembrane region" description="Helical" evidence="2">
    <location>
        <begin position="89"/>
        <end position="107"/>
    </location>
</feature>
<keyword evidence="2" id="KW-0874">Quinone</keyword>
<keyword evidence="2" id="KW-1133">Transmembrane helix</keyword>
<evidence type="ECO:0000256" key="2">
    <source>
        <dbReference type="RuleBase" id="RU004429"/>
    </source>
</evidence>
<dbReference type="PANTHER" id="PTHR33269:SF17">
    <property type="entry name" value="NADH-UBIQUINONE OXIDOREDUCTASE CHAIN 6"/>
    <property type="match status" value="1"/>
</dbReference>
<dbReference type="EC" id="7.1.1.-" evidence="2"/>